<dbReference type="EMBL" id="JACBKZ010000005">
    <property type="protein sequence ID" value="KAF5949937.1"/>
    <property type="molecule type" value="Genomic_DNA"/>
</dbReference>
<name>A0A7J7HBM0_CAMSI</name>
<keyword evidence="2" id="KW-1185">Reference proteome</keyword>
<organism evidence="1 2">
    <name type="scientific">Camellia sinensis</name>
    <name type="common">Tea plant</name>
    <name type="synonym">Thea sinensis</name>
    <dbReference type="NCBI Taxonomy" id="4442"/>
    <lineage>
        <taxon>Eukaryota</taxon>
        <taxon>Viridiplantae</taxon>
        <taxon>Streptophyta</taxon>
        <taxon>Embryophyta</taxon>
        <taxon>Tracheophyta</taxon>
        <taxon>Spermatophyta</taxon>
        <taxon>Magnoliopsida</taxon>
        <taxon>eudicotyledons</taxon>
        <taxon>Gunneridae</taxon>
        <taxon>Pentapetalae</taxon>
        <taxon>asterids</taxon>
        <taxon>Ericales</taxon>
        <taxon>Theaceae</taxon>
        <taxon>Camellia</taxon>
    </lineage>
</organism>
<gene>
    <name evidence="1" type="ORF">HYC85_011930</name>
</gene>
<dbReference type="Proteomes" id="UP000593564">
    <property type="component" value="Unassembled WGS sequence"/>
</dbReference>
<protein>
    <submittedName>
        <fullName evidence="1">Uncharacterized protein</fullName>
    </submittedName>
</protein>
<evidence type="ECO:0000313" key="2">
    <source>
        <dbReference type="Proteomes" id="UP000593564"/>
    </source>
</evidence>
<sequence length="52" mass="5752">MENHEQNQKEHKKRMKQICNSIITSGSSVLPLGLTSMEEDCEVTSGAGFEKA</sequence>
<accession>A0A7J7HBM0</accession>
<dbReference type="AlphaFoldDB" id="A0A7J7HBM0"/>
<proteinExistence type="predicted"/>
<reference evidence="1 2" key="2">
    <citation type="submission" date="2020-07" db="EMBL/GenBank/DDBJ databases">
        <title>Genome assembly of wild tea tree DASZ reveals pedigree and selection history of tea varieties.</title>
        <authorList>
            <person name="Zhang W."/>
        </authorList>
    </citation>
    <scope>NUCLEOTIDE SEQUENCE [LARGE SCALE GENOMIC DNA]</scope>
    <source>
        <strain evidence="2">cv. G240</strain>
        <tissue evidence="1">Leaf</tissue>
    </source>
</reference>
<comment type="caution">
    <text evidence="1">The sequence shown here is derived from an EMBL/GenBank/DDBJ whole genome shotgun (WGS) entry which is preliminary data.</text>
</comment>
<reference evidence="2" key="1">
    <citation type="journal article" date="2020" name="Nat. Commun.">
        <title>Genome assembly of wild tea tree DASZ reveals pedigree and selection history of tea varieties.</title>
        <authorList>
            <person name="Zhang W."/>
            <person name="Zhang Y."/>
            <person name="Qiu H."/>
            <person name="Guo Y."/>
            <person name="Wan H."/>
            <person name="Zhang X."/>
            <person name="Scossa F."/>
            <person name="Alseekh S."/>
            <person name="Zhang Q."/>
            <person name="Wang P."/>
            <person name="Xu L."/>
            <person name="Schmidt M.H."/>
            <person name="Jia X."/>
            <person name="Li D."/>
            <person name="Zhu A."/>
            <person name="Guo F."/>
            <person name="Chen W."/>
            <person name="Ni D."/>
            <person name="Usadel B."/>
            <person name="Fernie A.R."/>
            <person name="Wen W."/>
        </authorList>
    </citation>
    <scope>NUCLEOTIDE SEQUENCE [LARGE SCALE GENOMIC DNA]</scope>
    <source>
        <strain evidence="2">cv. G240</strain>
    </source>
</reference>
<evidence type="ECO:0000313" key="1">
    <source>
        <dbReference type="EMBL" id="KAF5949937.1"/>
    </source>
</evidence>